<dbReference type="EMBL" id="ML211714">
    <property type="protein sequence ID" value="TFK80746.1"/>
    <property type="molecule type" value="Genomic_DNA"/>
</dbReference>
<dbReference type="Pfam" id="PF02992">
    <property type="entry name" value="Transposase_21"/>
    <property type="match status" value="1"/>
</dbReference>
<evidence type="ECO:0000313" key="1">
    <source>
        <dbReference type="EMBL" id="TFK80746.1"/>
    </source>
</evidence>
<evidence type="ECO:0000313" key="2">
    <source>
        <dbReference type="Proteomes" id="UP000308197"/>
    </source>
</evidence>
<dbReference type="Proteomes" id="UP000308197">
    <property type="component" value="Unassembled WGS sequence"/>
</dbReference>
<dbReference type="AlphaFoldDB" id="A0A5C3NTB2"/>
<dbReference type="PANTHER" id="PTHR46579:SF2">
    <property type="entry name" value="C2H2-TYPE DOMAIN-CONTAINING PROTEIN"/>
    <property type="match status" value="1"/>
</dbReference>
<dbReference type="STRING" id="1314778.A0A5C3NTB2"/>
<dbReference type="InParanoid" id="A0A5C3NTB2"/>
<keyword evidence="2" id="KW-1185">Reference proteome</keyword>
<accession>A0A5C3NTB2</accession>
<dbReference type="PANTHER" id="PTHR46579">
    <property type="entry name" value="F5/8 TYPE C DOMAIN-CONTAINING PROTEIN-RELATED"/>
    <property type="match status" value="1"/>
</dbReference>
<proteinExistence type="predicted"/>
<dbReference type="InterPro" id="IPR004242">
    <property type="entry name" value="Transposase_21"/>
</dbReference>
<organism evidence="1 2">
    <name type="scientific">Polyporus arcularius HHB13444</name>
    <dbReference type="NCBI Taxonomy" id="1314778"/>
    <lineage>
        <taxon>Eukaryota</taxon>
        <taxon>Fungi</taxon>
        <taxon>Dikarya</taxon>
        <taxon>Basidiomycota</taxon>
        <taxon>Agaricomycotina</taxon>
        <taxon>Agaricomycetes</taxon>
        <taxon>Polyporales</taxon>
        <taxon>Polyporaceae</taxon>
        <taxon>Polyporus</taxon>
    </lineage>
</organism>
<feature type="non-terminal residue" evidence="1">
    <location>
        <position position="172"/>
    </location>
</feature>
<sequence>MICLNLPIHLRYRPENIYLVAIIPGPKEPDTTQLNHFLRPLVDEMLVLWRRGLVFEIDSVPLLVRAAIIPLVCDLPALRKAAGFAGHQANHFCSFCELLKVNINDLDRSHWSRRTWEEHLHIATQWRDAPTEAARDKIFKKHGLRWSELLRLDYWDPTQFAVVDAMHNLFLG</sequence>
<gene>
    <name evidence="1" type="ORF">K466DRAFT_455322</name>
</gene>
<name>A0A5C3NTB2_9APHY</name>
<reference evidence="1 2" key="1">
    <citation type="journal article" date="2019" name="Nat. Ecol. Evol.">
        <title>Megaphylogeny resolves global patterns of mushroom evolution.</title>
        <authorList>
            <person name="Varga T."/>
            <person name="Krizsan K."/>
            <person name="Foldi C."/>
            <person name="Dima B."/>
            <person name="Sanchez-Garcia M."/>
            <person name="Sanchez-Ramirez S."/>
            <person name="Szollosi G.J."/>
            <person name="Szarkandi J.G."/>
            <person name="Papp V."/>
            <person name="Albert L."/>
            <person name="Andreopoulos W."/>
            <person name="Angelini C."/>
            <person name="Antonin V."/>
            <person name="Barry K.W."/>
            <person name="Bougher N.L."/>
            <person name="Buchanan P."/>
            <person name="Buyck B."/>
            <person name="Bense V."/>
            <person name="Catcheside P."/>
            <person name="Chovatia M."/>
            <person name="Cooper J."/>
            <person name="Damon W."/>
            <person name="Desjardin D."/>
            <person name="Finy P."/>
            <person name="Geml J."/>
            <person name="Haridas S."/>
            <person name="Hughes K."/>
            <person name="Justo A."/>
            <person name="Karasinski D."/>
            <person name="Kautmanova I."/>
            <person name="Kiss B."/>
            <person name="Kocsube S."/>
            <person name="Kotiranta H."/>
            <person name="LaButti K.M."/>
            <person name="Lechner B.E."/>
            <person name="Liimatainen K."/>
            <person name="Lipzen A."/>
            <person name="Lukacs Z."/>
            <person name="Mihaltcheva S."/>
            <person name="Morgado L.N."/>
            <person name="Niskanen T."/>
            <person name="Noordeloos M.E."/>
            <person name="Ohm R.A."/>
            <person name="Ortiz-Santana B."/>
            <person name="Ovrebo C."/>
            <person name="Racz N."/>
            <person name="Riley R."/>
            <person name="Savchenko A."/>
            <person name="Shiryaev A."/>
            <person name="Soop K."/>
            <person name="Spirin V."/>
            <person name="Szebenyi C."/>
            <person name="Tomsovsky M."/>
            <person name="Tulloss R.E."/>
            <person name="Uehling J."/>
            <person name="Grigoriev I.V."/>
            <person name="Vagvolgyi C."/>
            <person name="Papp T."/>
            <person name="Martin F.M."/>
            <person name="Miettinen O."/>
            <person name="Hibbett D.S."/>
            <person name="Nagy L.G."/>
        </authorList>
    </citation>
    <scope>NUCLEOTIDE SEQUENCE [LARGE SCALE GENOMIC DNA]</scope>
    <source>
        <strain evidence="1 2">HHB13444</strain>
    </source>
</reference>
<protein>
    <submittedName>
        <fullName evidence="1">Uncharacterized protein</fullName>
    </submittedName>
</protein>